<evidence type="ECO:0000256" key="4">
    <source>
        <dbReference type="ARBA" id="ARBA00022989"/>
    </source>
</evidence>
<dbReference type="GO" id="GO:0005886">
    <property type="term" value="C:plasma membrane"/>
    <property type="evidence" value="ECO:0007669"/>
    <property type="project" value="UniProtKB-SubCell"/>
</dbReference>
<feature type="transmembrane region" description="Helical" evidence="7">
    <location>
        <begin position="489"/>
        <end position="510"/>
    </location>
</feature>
<proteinExistence type="predicted"/>
<dbReference type="InterPro" id="IPR011701">
    <property type="entry name" value="MFS"/>
</dbReference>
<comment type="subcellular location">
    <subcellularLocation>
        <location evidence="1">Cell membrane</location>
        <topology evidence="1">Multi-pass membrane protein</topology>
    </subcellularLocation>
</comment>
<feature type="transmembrane region" description="Helical" evidence="7">
    <location>
        <begin position="153"/>
        <end position="171"/>
    </location>
</feature>
<feature type="transmembrane region" description="Helical" evidence="7">
    <location>
        <begin position="127"/>
        <end position="147"/>
    </location>
</feature>
<feature type="transmembrane region" description="Helical" evidence="7">
    <location>
        <begin position="100"/>
        <end position="120"/>
    </location>
</feature>
<feature type="transmembrane region" description="Helical" evidence="7">
    <location>
        <begin position="183"/>
        <end position="200"/>
    </location>
</feature>
<dbReference type="EMBL" id="MWWQ01000009">
    <property type="protein sequence ID" value="OZG51169.1"/>
    <property type="molecule type" value="Genomic_DNA"/>
</dbReference>
<accession>A0A261EWC5</accession>
<dbReference type="InterPro" id="IPR020846">
    <property type="entry name" value="MFS_dom"/>
</dbReference>
<dbReference type="OrthoDB" id="9812221at2"/>
<dbReference type="AlphaFoldDB" id="A0A261EWC5"/>
<name>A0A261EWC5_9BIFI</name>
<evidence type="ECO:0000256" key="3">
    <source>
        <dbReference type="ARBA" id="ARBA00022692"/>
    </source>
</evidence>
<dbReference type="GO" id="GO:0022857">
    <property type="term" value="F:transmembrane transporter activity"/>
    <property type="evidence" value="ECO:0007669"/>
    <property type="project" value="InterPro"/>
</dbReference>
<feature type="transmembrane region" description="Helical" evidence="7">
    <location>
        <begin position="385"/>
        <end position="418"/>
    </location>
</feature>
<comment type="caution">
    <text evidence="9">The sequence shown here is derived from an EMBL/GenBank/DDBJ whole genome shotgun (WGS) entry which is preliminary data.</text>
</comment>
<evidence type="ECO:0000256" key="1">
    <source>
        <dbReference type="ARBA" id="ARBA00004651"/>
    </source>
</evidence>
<feature type="domain" description="Major facilitator superfamily (MFS) profile" evidence="8">
    <location>
        <begin position="62"/>
        <end position="513"/>
    </location>
</feature>
<dbReference type="PRINTS" id="PR01036">
    <property type="entry name" value="TCRTETB"/>
</dbReference>
<dbReference type="PANTHER" id="PTHR42718">
    <property type="entry name" value="MAJOR FACILITATOR SUPERFAMILY MULTIDRUG TRANSPORTER MFSC"/>
    <property type="match status" value="1"/>
</dbReference>
<feature type="region of interest" description="Disordered" evidence="6">
    <location>
        <begin position="1"/>
        <end position="38"/>
    </location>
</feature>
<sequence length="513" mass="54225">MTSRQPQQSQQTQQWERERQTQEQQTRTGTSVAPLQEPTRTAPNFAAPAAAASHVPLRTKLAIVSVGLLSFVGILTETSMNVTFPTLMVQMGVSLATVQWLTTGYLLLVTIVMSTTAYVLKRFGARSLFIFALAMSVIGTVMCLVAPNFPVLLAGRMFQACATGIATPLMYQLIFTRVPLQRIGLYTGFASVIISLAPALGPTYGGVLTSMWSWRTIFSGVLPLLVLIAIAGLVSVRDGAARQRPSGLAFDAVGVALLAVTFTSVLVTFDAAGVGGWTAPGFWIGVVACAVLIGLVVWHAKRGTRRIFDYSILGIRAVRLRLFSYVGLQFINIGMSFILPLYAQNVLGATAMQAGLMLLPGALLGAVASPVAGRFYDRHGARGPLGLSVALVCAALALMLAFTHSFTLVLMGVLYALLRVGFNTGFGVTMSDASTHVAGPAKSDLNSLFSMMQQFAGSFGTAVVSAVISAQTLVQPAAAGTVDGSRVDFAILLALSVCMAAAVVASFRLARRD</sequence>
<dbReference type="Proteomes" id="UP000216454">
    <property type="component" value="Unassembled WGS sequence"/>
</dbReference>
<evidence type="ECO:0000313" key="10">
    <source>
        <dbReference type="Proteomes" id="UP000216454"/>
    </source>
</evidence>
<evidence type="ECO:0000259" key="8">
    <source>
        <dbReference type="PROSITE" id="PS50850"/>
    </source>
</evidence>
<keyword evidence="3 7" id="KW-0812">Transmembrane</keyword>
<evidence type="ECO:0000256" key="7">
    <source>
        <dbReference type="SAM" id="Phobius"/>
    </source>
</evidence>
<evidence type="ECO:0000256" key="6">
    <source>
        <dbReference type="SAM" id="MobiDB-lite"/>
    </source>
</evidence>
<feature type="transmembrane region" description="Helical" evidence="7">
    <location>
        <begin position="61"/>
        <end position="80"/>
    </location>
</feature>
<reference evidence="9 10" key="1">
    <citation type="journal article" date="2017" name="BMC Genomics">
        <title>Comparative genomic and phylogenomic analyses of the Bifidobacteriaceae family.</title>
        <authorList>
            <person name="Lugli G.A."/>
            <person name="Milani C."/>
            <person name="Turroni F."/>
            <person name="Duranti S."/>
            <person name="Mancabelli L."/>
            <person name="Mangifesta M."/>
            <person name="Ferrario C."/>
            <person name="Modesto M."/>
            <person name="Mattarelli P."/>
            <person name="Jiri K."/>
            <person name="van Sinderen D."/>
            <person name="Ventura M."/>
        </authorList>
    </citation>
    <scope>NUCLEOTIDE SEQUENCE [LARGE SCALE GENOMIC DNA]</scope>
    <source>
        <strain evidence="9 10">DSM 24744</strain>
    </source>
</reference>
<feature type="transmembrane region" description="Helical" evidence="7">
    <location>
        <begin position="212"/>
        <end position="236"/>
    </location>
</feature>
<dbReference type="InterPro" id="IPR036259">
    <property type="entry name" value="MFS_trans_sf"/>
</dbReference>
<dbReference type="SUPFAM" id="SSF103473">
    <property type="entry name" value="MFS general substrate transporter"/>
    <property type="match status" value="1"/>
</dbReference>
<evidence type="ECO:0000313" key="9">
    <source>
        <dbReference type="EMBL" id="OZG51169.1"/>
    </source>
</evidence>
<organism evidence="9 10">
    <name type="scientific">Pseudoscardovia suis</name>
    <dbReference type="NCBI Taxonomy" id="987063"/>
    <lineage>
        <taxon>Bacteria</taxon>
        <taxon>Bacillati</taxon>
        <taxon>Actinomycetota</taxon>
        <taxon>Actinomycetes</taxon>
        <taxon>Bifidobacteriales</taxon>
        <taxon>Bifidobacteriaceae</taxon>
        <taxon>Pseudoscardovia</taxon>
    </lineage>
</organism>
<gene>
    <name evidence="9" type="ORF">PSSU_1106</name>
</gene>
<evidence type="ECO:0000256" key="5">
    <source>
        <dbReference type="ARBA" id="ARBA00023136"/>
    </source>
</evidence>
<keyword evidence="4 7" id="KW-1133">Transmembrane helix</keyword>
<keyword evidence="10" id="KW-1185">Reference proteome</keyword>
<keyword evidence="5 7" id="KW-0472">Membrane</keyword>
<dbReference type="PROSITE" id="PS50850">
    <property type="entry name" value="MFS"/>
    <property type="match status" value="1"/>
</dbReference>
<dbReference type="Gene3D" id="1.20.1720.10">
    <property type="entry name" value="Multidrug resistance protein D"/>
    <property type="match status" value="1"/>
</dbReference>
<feature type="transmembrane region" description="Helical" evidence="7">
    <location>
        <begin position="322"/>
        <end position="342"/>
    </location>
</feature>
<dbReference type="Pfam" id="PF07690">
    <property type="entry name" value="MFS_1"/>
    <property type="match status" value="1"/>
</dbReference>
<protein>
    <submittedName>
        <fullName evidence="9">Transport protein, major facilitator superfamily (MFS), C-terminal domain</fullName>
    </submittedName>
</protein>
<feature type="transmembrane region" description="Helical" evidence="7">
    <location>
        <begin position="281"/>
        <end position="301"/>
    </location>
</feature>
<keyword evidence="2" id="KW-0813">Transport</keyword>
<dbReference type="PANTHER" id="PTHR42718:SF9">
    <property type="entry name" value="MAJOR FACILITATOR SUPERFAMILY MULTIDRUG TRANSPORTER MFSC"/>
    <property type="match status" value="1"/>
</dbReference>
<feature type="compositionally biased region" description="Low complexity" evidence="6">
    <location>
        <begin position="1"/>
        <end position="14"/>
    </location>
</feature>
<feature type="compositionally biased region" description="Low complexity" evidence="6">
    <location>
        <begin position="22"/>
        <end position="31"/>
    </location>
</feature>
<feature type="transmembrane region" description="Helical" evidence="7">
    <location>
        <begin position="354"/>
        <end position="373"/>
    </location>
</feature>
<dbReference type="Gene3D" id="1.20.1250.20">
    <property type="entry name" value="MFS general substrate transporter like domains"/>
    <property type="match status" value="1"/>
</dbReference>
<dbReference type="RefSeq" id="WP_094691453.1">
    <property type="nucleotide sequence ID" value="NZ_MWWQ01000009.1"/>
</dbReference>
<feature type="transmembrane region" description="Helical" evidence="7">
    <location>
        <begin position="248"/>
        <end position="269"/>
    </location>
</feature>
<evidence type="ECO:0000256" key="2">
    <source>
        <dbReference type="ARBA" id="ARBA00022448"/>
    </source>
</evidence>